<reference evidence="2" key="1">
    <citation type="submission" date="2023-10" db="EMBL/GenBank/DDBJ databases">
        <title>Genome assembly of Pristionchus species.</title>
        <authorList>
            <person name="Yoshida K."/>
            <person name="Sommer R.J."/>
        </authorList>
    </citation>
    <scope>NUCLEOTIDE SEQUENCE</scope>
    <source>
        <strain evidence="2">RS0144</strain>
    </source>
</reference>
<sequence length="139" mass="16058">LLSILLFGSFHPAFTQEVCKDNQELKMGGACPPRCQIAYMMCAYYRSYCKEGFLWNFEMTECIPQADCDAKWPDKGDYQFIIDRVYNADRGYEISCDKMSVCDLSQIERDPNDPTKIIDHTPIPIQFIESYPFTGHSLL</sequence>
<evidence type="ECO:0000256" key="1">
    <source>
        <dbReference type="SAM" id="SignalP"/>
    </source>
</evidence>
<dbReference type="Proteomes" id="UP001432027">
    <property type="component" value="Unassembled WGS sequence"/>
</dbReference>
<protein>
    <recommendedName>
        <fullName evidence="4">Chitin-binding type-2 domain-containing protein</fullName>
    </recommendedName>
</protein>
<dbReference type="EMBL" id="BTSX01000004">
    <property type="protein sequence ID" value="GMS95833.1"/>
    <property type="molecule type" value="Genomic_DNA"/>
</dbReference>
<evidence type="ECO:0008006" key="4">
    <source>
        <dbReference type="Google" id="ProtNLM"/>
    </source>
</evidence>
<feature type="non-terminal residue" evidence="2">
    <location>
        <position position="1"/>
    </location>
</feature>
<dbReference type="AlphaFoldDB" id="A0AAV5TN36"/>
<keyword evidence="1" id="KW-0732">Signal</keyword>
<accession>A0AAV5TN36</accession>
<evidence type="ECO:0000313" key="3">
    <source>
        <dbReference type="Proteomes" id="UP001432027"/>
    </source>
</evidence>
<name>A0AAV5TN36_9BILA</name>
<feature type="chain" id="PRO_5043854063" description="Chitin-binding type-2 domain-containing protein" evidence="1">
    <location>
        <begin position="16"/>
        <end position="139"/>
    </location>
</feature>
<organism evidence="2 3">
    <name type="scientific">Pristionchus entomophagus</name>
    <dbReference type="NCBI Taxonomy" id="358040"/>
    <lineage>
        <taxon>Eukaryota</taxon>
        <taxon>Metazoa</taxon>
        <taxon>Ecdysozoa</taxon>
        <taxon>Nematoda</taxon>
        <taxon>Chromadorea</taxon>
        <taxon>Rhabditida</taxon>
        <taxon>Rhabditina</taxon>
        <taxon>Diplogasteromorpha</taxon>
        <taxon>Diplogasteroidea</taxon>
        <taxon>Neodiplogasteridae</taxon>
        <taxon>Pristionchus</taxon>
    </lineage>
</organism>
<proteinExistence type="predicted"/>
<comment type="caution">
    <text evidence="2">The sequence shown here is derived from an EMBL/GenBank/DDBJ whole genome shotgun (WGS) entry which is preliminary data.</text>
</comment>
<keyword evidence="3" id="KW-1185">Reference proteome</keyword>
<evidence type="ECO:0000313" key="2">
    <source>
        <dbReference type="EMBL" id="GMS95833.1"/>
    </source>
</evidence>
<gene>
    <name evidence="2" type="ORF">PENTCL1PPCAC_18008</name>
</gene>
<feature type="signal peptide" evidence="1">
    <location>
        <begin position="1"/>
        <end position="15"/>
    </location>
</feature>